<keyword evidence="2" id="KW-0812">Transmembrane</keyword>
<dbReference type="Proteomes" id="UP000245712">
    <property type="component" value="Unassembled WGS sequence"/>
</dbReference>
<organism evidence="3 4">
    <name type="scientific">Paraburkholderia unamae</name>
    <dbReference type="NCBI Taxonomy" id="219649"/>
    <lineage>
        <taxon>Bacteria</taxon>
        <taxon>Pseudomonadati</taxon>
        <taxon>Pseudomonadota</taxon>
        <taxon>Betaproteobacteria</taxon>
        <taxon>Burkholderiales</taxon>
        <taxon>Burkholderiaceae</taxon>
        <taxon>Paraburkholderia</taxon>
    </lineage>
</organism>
<protein>
    <submittedName>
        <fullName evidence="3">Uncharacterized protein</fullName>
    </submittedName>
</protein>
<reference evidence="3 4" key="1">
    <citation type="submission" date="2018-05" db="EMBL/GenBank/DDBJ databases">
        <title>Genomic Encyclopedia of Type Strains, Phase IV (KMG-V): Genome sequencing to study the core and pangenomes of soil and plant-associated prokaryotes.</title>
        <authorList>
            <person name="Whitman W."/>
        </authorList>
    </citation>
    <scope>NUCLEOTIDE SEQUENCE [LARGE SCALE GENOMIC DNA]</scope>
    <source>
        <strain evidence="3 4">SCZa-39</strain>
    </source>
</reference>
<proteinExistence type="predicted"/>
<evidence type="ECO:0000256" key="1">
    <source>
        <dbReference type="SAM" id="MobiDB-lite"/>
    </source>
</evidence>
<dbReference type="RefSeq" id="WP_244314966.1">
    <property type="nucleotide sequence ID" value="NZ_QEOB01000015.1"/>
</dbReference>
<keyword evidence="4" id="KW-1185">Reference proteome</keyword>
<feature type="transmembrane region" description="Helical" evidence="2">
    <location>
        <begin position="46"/>
        <end position="68"/>
    </location>
</feature>
<comment type="caution">
    <text evidence="3">The sequence shown here is derived from an EMBL/GenBank/DDBJ whole genome shotgun (WGS) entry which is preliminary data.</text>
</comment>
<keyword evidence="2" id="KW-1133">Transmembrane helix</keyword>
<evidence type="ECO:0000313" key="4">
    <source>
        <dbReference type="Proteomes" id="UP000245712"/>
    </source>
</evidence>
<gene>
    <name evidence="3" type="ORF">C7402_115176</name>
</gene>
<feature type="compositionally biased region" description="Polar residues" evidence="1">
    <location>
        <begin position="155"/>
        <end position="170"/>
    </location>
</feature>
<dbReference type="EMBL" id="QEOB01000015">
    <property type="protein sequence ID" value="PVX77117.1"/>
    <property type="molecule type" value="Genomic_DNA"/>
</dbReference>
<sequence length="183" mass="18465">MRQDSVGAPSPGASGSTIVAGDDADVPFLAQVWGDTVDIRHLGASIAIGVAMSMGAFTLGKSLLASWVHDHELAHAGSMLAGLAGCLLAGVICARLFKPKRVVAEQAIDAAGRAEVLRMLGAQAGGIGTIADLSPAGRAELEELGILDMFAHAQSQSPEMQGTHGTSAASGAQGPHATRTEAC</sequence>
<name>A0ABX5KFG3_9BURK</name>
<feature type="region of interest" description="Disordered" evidence="1">
    <location>
        <begin position="155"/>
        <end position="183"/>
    </location>
</feature>
<feature type="transmembrane region" description="Helical" evidence="2">
    <location>
        <begin position="74"/>
        <end position="97"/>
    </location>
</feature>
<accession>A0ABX5KFG3</accession>
<evidence type="ECO:0000256" key="2">
    <source>
        <dbReference type="SAM" id="Phobius"/>
    </source>
</evidence>
<evidence type="ECO:0000313" key="3">
    <source>
        <dbReference type="EMBL" id="PVX77117.1"/>
    </source>
</evidence>
<keyword evidence="2" id="KW-0472">Membrane</keyword>